<dbReference type="PANTHER" id="PTHR30537">
    <property type="entry name" value="HTH-TYPE TRANSCRIPTIONAL REGULATOR"/>
    <property type="match status" value="1"/>
</dbReference>
<evidence type="ECO:0000256" key="2">
    <source>
        <dbReference type="ARBA" id="ARBA00023015"/>
    </source>
</evidence>
<dbReference type="Pfam" id="PF03466">
    <property type="entry name" value="LysR_substrate"/>
    <property type="match status" value="1"/>
</dbReference>
<dbReference type="RefSeq" id="WP_213214463.1">
    <property type="nucleotide sequence ID" value="NZ_QTKU01000001.1"/>
</dbReference>
<dbReference type="CDD" id="cd08422">
    <property type="entry name" value="PBP2_CrgA_like"/>
    <property type="match status" value="1"/>
</dbReference>
<name>A0A944C7R1_9HYPH</name>
<dbReference type="GO" id="GO:0043565">
    <property type="term" value="F:sequence-specific DNA binding"/>
    <property type="evidence" value="ECO:0007669"/>
    <property type="project" value="TreeGrafter"/>
</dbReference>
<dbReference type="GO" id="GO:0006351">
    <property type="term" value="P:DNA-templated transcription"/>
    <property type="evidence" value="ECO:0007669"/>
    <property type="project" value="TreeGrafter"/>
</dbReference>
<evidence type="ECO:0000259" key="5">
    <source>
        <dbReference type="PROSITE" id="PS50931"/>
    </source>
</evidence>
<dbReference type="Gene3D" id="3.40.190.290">
    <property type="match status" value="1"/>
</dbReference>
<dbReference type="InterPro" id="IPR036388">
    <property type="entry name" value="WH-like_DNA-bd_sf"/>
</dbReference>
<dbReference type="InterPro" id="IPR005119">
    <property type="entry name" value="LysR_subst-bd"/>
</dbReference>
<dbReference type="EMBL" id="QTKU01000001">
    <property type="protein sequence ID" value="MBS8258689.1"/>
    <property type="molecule type" value="Genomic_DNA"/>
</dbReference>
<evidence type="ECO:0000256" key="3">
    <source>
        <dbReference type="ARBA" id="ARBA00023125"/>
    </source>
</evidence>
<evidence type="ECO:0000313" key="6">
    <source>
        <dbReference type="EMBL" id="MBS8258689.1"/>
    </source>
</evidence>
<dbReference type="Proteomes" id="UP000705379">
    <property type="component" value="Unassembled WGS sequence"/>
</dbReference>
<evidence type="ECO:0000256" key="4">
    <source>
        <dbReference type="ARBA" id="ARBA00023163"/>
    </source>
</evidence>
<dbReference type="SUPFAM" id="SSF46785">
    <property type="entry name" value="Winged helix' DNA-binding domain"/>
    <property type="match status" value="1"/>
</dbReference>
<sequence>MLDDISLFVHIVRSGGLAAAAVELGLPAATVTRRLQKLEHVLGCRLIHRSARKFSLTSEGEAYFEAYAELVQQFDATTRAMSAELHQISGKLTVLAPTNVSVGILQPMWSAFVRRHPQIRLDLRLGNKLQDIYDGQVDLALRIGPQQDSQLFQIRLGVVSTIVVASREYLAEHGTPDRLSDLSAHRIIAVNGLPRWSMRNKRDGSTEAMRLEATTQVDDIGLARQLARDGLGIALLPASEMVDDLESGRFCRILADWQGPDREAFAIWPTGRLLSARAKCLRDFMQAHIGRMPVLQGQVPVCGEPRSQENQIDWHRL</sequence>
<dbReference type="Gene3D" id="1.10.10.10">
    <property type="entry name" value="Winged helix-like DNA-binding domain superfamily/Winged helix DNA-binding domain"/>
    <property type="match status" value="1"/>
</dbReference>
<gene>
    <name evidence="6" type="ORF">DYI23_00535</name>
</gene>
<protein>
    <submittedName>
        <fullName evidence="6">LysR family transcriptional regulator</fullName>
    </submittedName>
</protein>
<organism evidence="6 7">
    <name type="scientific">Roseibium polysiphoniae</name>
    <dbReference type="NCBI Taxonomy" id="2571221"/>
    <lineage>
        <taxon>Bacteria</taxon>
        <taxon>Pseudomonadati</taxon>
        <taxon>Pseudomonadota</taxon>
        <taxon>Alphaproteobacteria</taxon>
        <taxon>Hyphomicrobiales</taxon>
        <taxon>Stappiaceae</taxon>
        <taxon>Roseibium</taxon>
    </lineage>
</organism>
<dbReference type="AlphaFoldDB" id="A0A944C7R1"/>
<comment type="caution">
    <text evidence="6">The sequence shown here is derived from an EMBL/GenBank/DDBJ whole genome shotgun (WGS) entry which is preliminary data.</text>
</comment>
<keyword evidence="2" id="KW-0805">Transcription regulation</keyword>
<evidence type="ECO:0000256" key="1">
    <source>
        <dbReference type="ARBA" id="ARBA00009437"/>
    </source>
</evidence>
<keyword evidence="3" id="KW-0238">DNA-binding</keyword>
<dbReference type="InterPro" id="IPR000847">
    <property type="entry name" value="LysR_HTH_N"/>
</dbReference>
<dbReference type="Pfam" id="PF00126">
    <property type="entry name" value="HTH_1"/>
    <property type="match status" value="1"/>
</dbReference>
<dbReference type="InterPro" id="IPR036390">
    <property type="entry name" value="WH_DNA-bd_sf"/>
</dbReference>
<reference evidence="6" key="2">
    <citation type="journal article" date="2021" name="Microorganisms">
        <title>Bacterial Dimethylsulfoniopropionate Biosynthesis in the East China Sea.</title>
        <authorList>
            <person name="Liu J."/>
            <person name="Zhang Y."/>
            <person name="Liu J."/>
            <person name="Zhong H."/>
            <person name="Williams B.T."/>
            <person name="Zheng Y."/>
            <person name="Curson A.R.J."/>
            <person name="Sun C."/>
            <person name="Sun H."/>
            <person name="Song D."/>
            <person name="Wagner Mackenzie B."/>
            <person name="Bermejo Martinez A."/>
            <person name="Todd J.D."/>
            <person name="Zhang X.H."/>
        </authorList>
    </citation>
    <scope>NUCLEOTIDE SEQUENCE</scope>
    <source>
        <strain evidence="6">AESS21</strain>
    </source>
</reference>
<feature type="domain" description="HTH lysR-type" evidence="5">
    <location>
        <begin position="1"/>
        <end position="57"/>
    </location>
</feature>
<dbReference type="PANTHER" id="PTHR30537:SF5">
    <property type="entry name" value="HTH-TYPE TRANSCRIPTIONAL ACTIVATOR TTDR-RELATED"/>
    <property type="match status" value="1"/>
</dbReference>
<dbReference type="GO" id="GO:0003700">
    <property type="term" value="F:DNA-binding transcription factor activity"/>
    <property type="evidence" value="ECO:0007669"/>
    <property type="project" value="InterPro"/>
</dbReference>
<evidence type="ECO:0000313" key="7">
    <source>
        <dbReference type="Proteomes" id="UP000705379"/>
    </source>
</evidence>
<comment type="similarity">
    <text evidence="1">Belongs to the LysR transcriptional regulatory family.</text>
</comment>
<dbReference type="SUPFAM" id="SSF53850">
    <property type="entry name" value="Periplasmic binding protein-like II"/>
    <property type="match status" value="1"/>
</dbReference>
<dbReference type="PROSITE" id="PS50931">
    <property type="entry name" value="HTH_LYSR"/>
    <property type="match status" value="1"/>
</dbReference>
<reference evidence="6" key="1">
    <citation type="submission" date="2018-08" db="EMBL/GenBank/DDBJ databases">
        <authorList>
            <person name="Jin W."/>
            <person name="Wang H."/>
            <person name="Yang Y."/>
            <person name="Li M."/>
            <person name="Liu J."/>
        </authorList>
    </citation>
    <scope>NUCLEOTIDE SEQUENCE</scope>
    <source>
        <strain evidence="6">AESS21</strain>
    </source>
</reference>
<accession>A0A944C7R1</accession>
<dbReference type="InterPro" id="IPR058163">
    <property type="entry name" value="LysR-type_TF_proteobact-type"/>
</dbReference>
<keyword evidence="4" id="KW-0804">Transcription</keyword>
<proteinExistence type="inferred from homology"/>